<evidence type="ECO:0000313" key="4">
    <source>
        <dbReference type="EMBL" id="CPR17886.1"/>
    </source>
</evidence>
<feature type="domain" description="HTH tetR-type" evidence="3">
    <location>
        <begin position="1"/>
        <end position="53"/>
    </location>
</feature>
<dbReference type="Gene3D" id="1.10.357.10">
    <property type="entry name" value="Tetracycline Repressor, domain 2"/>
    <property type="match status" value="1"/>
</dbReference>
<keyword evidence="5" id="KW-1185">Reference proteome</keyword>
<dbReference type="EMBL" id="LN829119">
    <property type="protein sequence ID" value="CPR17886.1"/>
    <property type="molecule type" value="Genomic_DNA"/>
</dbReference>
<dbReference type="PANTHER" id="PTHR30055:SF200">
    <property type="entry name" value="HTH-TYPE TRANSCRIPTIONAL REPRESSOR BDCR"/>
    <property type="match status" value="1"/>
</dbReference>
<evidence type="ECO:0000313" key="5">
    <source>
        <dbReference type="Proteomes" id="UP000033187"/>
    </source>
</evidence>
<proteinExistence type="predicted"/>
<organism evidence="4 5">
    <name type="scientific">Candidatus Filomicrobium marinum</name>
    <dbReference type="NCBI Taxonomy" id="1608628"/>
    <lineage>
        <taxon>Bacteria</taxon>
        <taxon>Pseudomonadati</taxon>
        <taxon>Pseudomonadota</taxon>
        <taxon>Alphaproteobacteria</taxon>
        <taxon>Hyphomicrobiales</taxon>
        <taxon>Hyphomicrobiaceae</taxon>
        <taxon>Filomicrobium</taxon>
    </lineage>
</organism>
<dbReference type="InterPro" id="IPR050109">
    <property type="entry name" value="HTH-type_TetR-like_transc_reg"/>
</dbReference>
<dbReference type="Pfam" id="PF00440">
    <property type="entry name" value="TetR_N"/>
    <property type="match status" value="1"/>
</dbReference>
<dbReference type="AlphaFoldDB" id="A0A0D6JEH8"/>
<dbReference type="KEGG" id="fiy:BN1229_v1_1463"/>
<dbReference type="InterPro" id="IPR036271">
    <property type="entry name" value="Tet_transcr_reg_TetR-rel_C_sf"/>
</dbReference>
<dbReference type="InterPro" id="IPR001647">
    <property type="entry name" value="HTH_TetR"/>
</dbReference>
<dbReference type="GO" id="GO:0000976">
    <property type="term" value="F:transcription cis-regulatory region binding"/>
    <property type="evidence" value="ECO:0007669"/>
    <property type="project" value="TreeGrafter"/>
</dbReference>
<accession>A0A0D6JEH8</accession>
<name>A0A0D6JEH8_9HYPH</name>
<evidence type="ECO:0000259" key="3">
    <source>
        <dbReference type="PROSITE" id="PS50977"/>
    </source>
</evidence>
<reference evidence="5" key="1">
    <citation type="submission" date="2015-02" db="EMBL/GenBank/DDBJ databases">
        <authorList>
            <person name="Chooi Y.-H."/>
        </authorList>
    </citation>
    <scope>NUCLEOTIDE SEQUENCE [LARGE SCALE GENOMIC DNA]</scope>
    <source>
        <strain evidence="5">strain Y</strain>
    </source>
</reference>
<dbReference type="InterPro" id="IPR009057">
    <property type="entry name" value="Homeodomain-like_sf"/>
</dbReference>
<keyword evidence="1 2" id="KW-0238">DNA-binding</keyword>
<dbReference type="SUPFAM" id="SSF46689">
    <property type="entry name" value="Homeodomain-like"/>
    <property type="match status" value="1"/>
</dbReference>
<feature type="DNA-binding region" description="H-T-H motif" evidence="2">
    <location>
        <begin position="16"/>
        <end position="35"/>
    </location>
</feature>
<dbReference type="RefSeq" id="WP_244465030.1">
    <property type="nucleotide sequence ID" value="NZ_LN829118.1"/>
</dbReference>
<evidence type="ECO:0000256" key="1">
    <source>
        <dbReference type="ARBA" id="ARBA00023125"/>
    </source>
</evidence>
<dbReference type="PROSITE" id="PS50977">
    <property type="entry name" value="HTH_TETR_2"/>
    <property type="match status" value="1"/>
</dbReference>
<dbReference type="Proteomes" id="UP000033187">
    <property type="component" value="Chromosome 1"/>
</dbReference>
<dbReference type="PANTHER" id="PTHR30055">
    <property type="entry name" value="HTH-TYPE TRANSCRIPTIONAL REGULATOR RUTR"/>
    <property type="match status" value="1"/>
</dbReference>
<evidence type="ECO:0000256" key="2">
    <source>
        <dbReference type="PROSITE-ProRule" id="PRU00335"/>
    </source>
</evidence>
<dbReference type="SUPFAM" id="SSF48498">
    <property type="entry name" value="Tetracyclin repressor-like, C-terminal domain"/>
    <property type="match status" value="1"/>
</dbReference>
<gene>
    <name evidence="4" type="ORF">YBN1229_v1_1463</name>
</gene>
<sequence length="190" mass="20714">MAVRDLFYRLGINAVSVDAIVEAAETNKMTFYRHFKSKDHVIAEYLRSLSSEGDAVWDALATEYADDANKQLEGWLAYVEQIVSSMDERGCALANAAVELPPVHEGRSIIEAYKARKRDHLVNLFRQAGYSAPEVLADEVFLVFEGARINIQCGGRGGPATRVVATLRALLASAPRTTITTSGVAPPSSK</sequence>
<dbReference type="KEGG" id="fil:BN1229_v1_1462"/>
<protein>
    <submittedName>
        <fullName evidence="4">TetR family transcriptional regulator</fullName>
    </submittedName>
</protein>
<dbReference type="GO" id="GO:0003700">
    <property type="term" value="F:DNA-binding transcription factor activity"/>
    <property type="evidence" value="ECO:0007669"/>
    <property type="project" value="TreeGrafter"/>
</dbReference>